<evidence type="ECO:0000313" key="1">
    <source>
        <dbReference type="EMBL" id="MBB5868038.1"/>
    </source>
</evidence>
<reference evidence="1 2" key="1">
    <citation type="submission" date="2020-08" db="EMBL/GenBank/DDBJ databases">
        <title>Sequencing the genomes of 1000 actinobacteria strains.</title>
        <authorList>
            <person name="Klenk H.-P."/>
        </authorList>
    </citation>
    <scope>NUCLEOTIDE SEQUENCE [LARGE SCALE GENOMIC DNA]</scope>
    <source>
        <strain evidence="1 2">DSM 45362</strain>
    </source>
</reference>
<dbReference type="EMBL" id="JACHMN010000002">
    <property type="protein sequence ID" value="MBB5868038.1"/>
    <property type="molecule type" value="Genomic_DNA"/>
</dbReference>
<organism evidence="1 2">
    <name type="scientific">Allocatelliglobosispora scoriae</name>
    <dbReference type="NCBI Taxonomy" id="643052"/>
    <lineage>
        <taxon>Bacteria</taxon>
        <taxon>Bacillati</taxon>
        <taxon>Actinomycetota</taxon>
        <taxon>Actinomycetes</taxon>
        <taxon>Micromonosporales</taxon>
        <taxon>Micromonosporaceae</taxon>
        <taxon>Allocatelliglobosispora</taxon>
    </lineage>
</organism>
<keyword evidence="2" id="KW-1185">Reference proteome</keyword>
<name>A0A841BKZ4_9ACTN</name>
<dbReference type="Proteomes" id="UP000587527">
    <property type="component" value="Unassembled WGS sequence"/>
</dbReference>
<protein>
    <submittedName>
        <fullName evidence="1">Post-segregation antitoxin (Ccd killing protein)</fullName>
    </submittedName>
</protein>
<sequence length="84" mass="9204">MSRRITVTVPDDIAAQLDEQINVSAYVASAVAARLTRDRAHAHQADHGFHSTPEGRAWAKRALATADDSHDPQAYVELRSRLGL</sequence>
<proteinExistence type="predicted"/>
<dbReference type="AlphaFoldDB" id="A0A841BKZ4"/>
<accession>A0A841BKZ4</accession>
<comment type="caution">
    <text evidence="1">The sequence shown here is derived from an EMBL/GenBank/DDBJ whole genome shotgun (WGS) entry which is preliminary data.</text>
</comment>
<dbReference type="RefSeq" id="WP_184833674.1">
    <property type="nucleotide sequence ID" value="NZ_JACHMN010000002.1"/>
</dbReference>
<gene>
    <name evidence="1" type="ORF">F4553_001417</name>
</gene>
<evidence type="ECO:0000313" key="2">
    <source>
        <dbReference type="Proteomes" id="UP000587527"/>
    </source>
</evidence>